<feature type="compositionally biased region" description="Low complexity" evidence="1">
    <location>
        <begin position="210"/>
        <end position="227"/>
    </location>
</feature>
<feature type="region of interest" description="Disordered" evidence="1">
    <location>
        <begin position="183"/>
        <end position="245"/>
    </location>
</feature>
<feature type="compositionally biased region" description="Polar residues" evidence="1">
    <location>
        <begin position="235"/>
        <end position="245"/>
    </location>
</feature>
<reference evidence="2 3" key="1">
    <citation type="journal article" date="2016" name="Nat. Commun.">
        <title>Extremotolerant tardigrade genome and improved radiotolerance of human cultured cells by tardigrade-unique protein.</title>
        <authorList>
            <person name="Hashimoto T."/>
            <person name="Horikawa D.D."/>
            <person name="Saito Y."/>
            <person name="Kuwahara H."/>
            <person name="Kozuka-Hata H."/>
            <person name="Shin-I T."/>
            <person name="Minakuchi Y."/>
            <person name="Ohishi K."/>
            <person name="Motoyama A."/>
            <person name="Aizu T."/>
            <person name="Enomoto A."/>
            <person name="Kondo K."/>
            <person name="Tanaka S."/>
            <person name="Hara Y."/>
            <person name="Koshikawa S."/>
            <person name="Sagara H."/>
            <person name="Miura T."/>
            <person name="Yokobori S."/>
            <person name="Miyagawa K."/>
            <person name="Suzuki Y."/>
            <person name="Kubo T."/>
            <person name="Oyama M."/>
            <person name="Kohara Y."/>
            <person name="Fujiyama A."/>
            <person name="Arakawa K."/>
            <person name="Katayama T."/>
            <person name="Toyoda A."/>
            <person name="Kunieda T."/>
        </authorList>
    </citation>
    <scope>NUCLEOTIDE SEQUENCE [LARGE SCALE GENOMIC DNA]</scope>
    <source>
        <strain evidence="2 3">YOKOZUNA-1</strain>
    </source>
</reference>
<dbReference type="OrthoDB" id="10663452at2759"/>
<comment type="caution">
    <text evidence="2">The sequence shown here is derived from an EMBL/GenBank/DDBJ whole genome shotgun (WGS) entry which is preliminary data.</text>
</comment>
<name>A0A1D1W7W1_RAMVA</name>
<organism evidence="2 3">
    <name type="scientific">Ramazzottius varieornatus</name>
    <name type="common">Water bear</name>
    <name type="synonym">Tardigrade</name>
    <dbReference type="NCBI Taxonomy" id="947166"/>
    <lineage>
        <taxon>Eukaryota</taxon>
        <taxon>Metazoa</taxon>
        <taxon>Ecdysozoa</taxon>
        <taxon>Tardigrada</taxon>
        <taxon>Eutardigrada</taxon>
        <taxon>Parachela</taxon>
        <taxon>Hypsibioidea</taxon>
        <taxon>Ramazzottiidae</taxon>
        <taxon>Ramazzottius</taxon>
    </lineage>
</organism>
<proteinExistence type="predicted"/>
<sequence>MAQSDAIAKKLERALAATNANRDRIQRGLSTVFRQLSPSGPPIVYIYQSGNSSLPSLSVDLPPVHHRLRELMKDQREYVNLTDLLPANREADLSLHKHKSDHIQREEITHFLGWTRAYYVFATYRSHYFPNMQHALLGFYRKNGGARSGQPTPPAIPPAARVSPVVKSDTTPIRPSSVVILSLKPGSHLGPSTRQMEQKSVATSTVDNVAPPATAGASTSASPASPTLAKGFQPRTVQSQGPSSP</sequence>
<gene>
    <name evidence="2" type="primary">RvY_19014-1</name>
    <name evidence="2" type="synonym">RvY_19014.1</name>
    <name evidence="2" type="ORF">RvY_19014</name>
</gene>
<protein>
    <submittedName>
        <fullName evidence="2">Uncharacterized protein</fullName>
    </submittedName>
</protein>
<keyword evidence="3" id="KW-1185">Reference proteome</keyword>
<evidence type="ECO:0000256" key="1">
    <source>
        <dbReference type="SAM" id="MobiDB-lite"/>
    </source>
</evidence>
<dbReference type="AlphaFoldDB" id="A0A1D1W7W1"/>
<accession>A0A1D1W7W1</accession>
<evidence type="ECO:0000313" key="2">
    <source>
        <dbReference type="EMBL" id="GAV09475.1"/>
    </source>
</evidence>
<feature type="compositionally biased region" description="Polar residues" evidence="1">
    <location>
        <begin position="190"/>
        <end position="207"/>
    </location>
</feature>
<evidence type="ECO:0000313" key="3">
    <source>
        <dbReference type="Proteomes" id="UP000186922"/>
    </source>
</evidence>
<feature type="region of interest" description="Disordered" evidence="1">
    <location>
        <begin position="145"/>
        <end position="170"/>
    </location>
</feature>
<dbReference type="Proteomes" id="UP000186922">
    <property type="component" value="Unassembled WGS sequence"/>
</dbReference>
<dbReference type="EMBL" id="BDGG01000023">
    <property type="protein sequence ID" value="GAV09475.1"/>
    <property type="molecule type" value="Genomic_DNA"/>
</dbReference>